<dbReference type="AlphaFoldDB" id="A0A8J2LF08"/>
<evidence type="ECO:0000313" key="1">
    <source>
        <dbReference type="EMBL" id="CAG7831094.1"/>
    </source>
</evidence>
<organism evidence="1 2">
    <name type="scientific">Allacma fusca</name>
    <dbReference type="NCBI Taxonomy" id="39272"/>
    <lineage>
        <taxon>Eukaryota</taxon>
        <taxon>Metazoa</taxon>
        <taxon>Ecdysozoa</taxon>
        <taxon>Arthropoda</taxon>
        <taxon>Hexapoda</taxon>
        <taxon>Collembola</taxon>
        <taxon>Symphypleona</taxon>
        <taxon>Sminthuridae</taxon>
        <taxon>Allacma</taxon>
    </lineage>
</organism>
<comment type="caution">
    <text evidence="1">The sequence shown here is derived from an EMBL/GenBank/DDBJ whole genome shotgun (WGS) entry which is preliminary data.</text>
</comment>
<dbReference type="Proteomes" id="UP000708208">
    <property type="component" value="Unassembled WGS sequence"/>
</dbReference>
<protein>
    <submittedName>
        <fullName evidence="1">Uncharacterized protein</fullName>
    </submittedName>
</protein>
<proteinExistence type="predicted"/>
<reference evidence="1" key="1">
    <citation type="submission" date="2021-06" db="EMBL/GenBank/DDBJ databases">
        <authorList>
            <person name="Hodson N. C."/>
            <person name="Mongue J. A."/>
            <person name="Jaron S. K."/>
        </authorList>
    </citation>
    <scope>NUCLEOTIDE SEQUENCE</scope>
</reference>
<gene>
    <name evidence="1" type="ORF">AFUS01_LOCUS40854</name>
</gene>
<sequence length="66" mass="7265">MFLRFILNLWCNTFDGLFEEPSNSSLRGLELTMALLTSLARLSAALQQCATLSPSTAPCIALLPQY</sequence>
<evidence type="ECO:0000313" key="2">
    <source>
        <dbReference type="Proteomes" id="UP000708208"/>
    </source>
</evidence>
<accession>A0A8J2LF08</accession>
<dbReference type="EMBL" id="CAJVCH010558918">
    <property type="protein sequence ID" value="CAG7831094.1"/>
    <property type="molecule type" value="Genomic_DNA"/>
</dbReference>
<keyword evidence="2" id="KW-1185">Reference proteome</keyword>
<name>A0A8J2LF08_9HEXA</name>